<dbReference type="EMBL" id="VFPH01000001">
    <property type="protein sequence ID" value="TQM46099.1"/>
    <property type="molecule type" value="Genomic_DNA"/>
</dbReference>
<evidence type="ECO:0000313" key="2">
    <source>
        <dbReference type="EMBL" id="TQM46099.1"/>
    </source>
</evidence>
<feature type="domain" description="N-acetyltransferase" evidence="1">
    <location>
        <begin position="11"/>
        <end position="141"/>
    </location>
</feature>
<comment type="caution">
    <text evidence="2">The sequence shown here is derived from an EMBL/GenBank/DDBJ whole genome shotgun (WGS) entry which is preliminary data.</text>
</comment>
<evidence type="ECO:0000313" key="3">
    <source>
        <dbReference type="Proteomes" id="UP000319818"/>
    </source>
</evidence>
<organism evidence="2 3">
    <name type="scientific">Pseudonocardia cypriaca</name>
    <dbReference type="NCBI Taxonomy" id="882449"/>
    <lineage>
        <taxon>Bacteria</taxon>
        <taxon>Bacillati</taxon>
        <taxon>Actinomycetota</taxon>
        <taxon>Actinomycetes</taxon>
        <taxon>Pseudonocardiales</taxon>
        <taxon>Pseudonocardiaceae</taxon>
        <taxon>Pseudonocardia</taxon>
    </lineage>
</organism>
<dbReference type="GO" id="GO:0016747">
    <property type="term" value="F:acyltransferase activity, transferring groups other than amino-acyl groups"/>
    <property type="evidence" value="ECO:0007669"/>
    <property type="project" value="InterPro"/>
</dbReference>
<dbReference type="CDD" id="cd04301">
    <property type="entry name" value="NAT_SF"/>
    <property type="match status" value="1"/>
</dbReference>
<proteinExistence type="predicted"/>
<dbReference type="InterPro" id="IPR000182">
    <property type="entry name" value="GNAT_dom"/>
</dbReference>
<evidence type="ECO:0000259" key="1">
    <source>
        <dbReference type="PROSITE" id="PS51186"/>
    </source>
</evidence>
<keyword evidence="2" id="KW-0808">Transferase</keyword>
<dbReference type="Proteomes" id="UP000319818">
    <property type="component" value="Unassembled WGS sequence"/>
</dbReference>
<dbReference type="Gene3D" id="3.40.630.30">
    <property type="match status" value="1"/>
</dbReference>
<keyword evidence="3" id="KW-1185">Reference proteome</keyword>
<dbReference type="Pfam" id="PF00583">
    <property type="entry name" value="Acetyltransf_1"/>
    <property type="match status" value="1"/>
</dbReference>
<dbReference type="PROSITE" id="PS51186">
    <property type="entry name" value="GNAT"/>
    <property type="match status" value="1"/>
</dbReference>
<protein>
    <submittedName>
        <fullName evidence="2">Acetyltransferase (GNAT) family protein</fullName>
    </submittedName>
</protein>
<dbReference type="InterPro" id="IPR016181">
    <property type="entry name" value="Acyl_CoA_acyltransferase"/>
</dbReference>
<sequence>MATVPPVDPAVELRARPAVDDAELSALHAAAFGGTPNLQRWGDRLARHSLTWVGAYDDGRMIGFANVAWDGGVHAFLLDVVVEPGRQRDGMGTALVAEAARLTADAGCEWLHVDFVPEHAAFYLEHCGFTRTDAGVVRLGS</sequence>
<accession>A0A543GJ43</accession>
<gene>
    <name evidence="2" type="ORF">FB388_3504</name>
</gene>
<dbReference type="AlphaFoldDB" id="A0A543GJ43"/>
<reference evidence="2 3" key="1">
    <citation type="submission" date="2019-06" db="EMBL/GenBank/DDBJ databases">
        <title>Sequencing the genomes of 1000 actinobacteria strains.</title>
        <authorList>
            <person name="Klenk H.-P."/>
        </authorList>
    </citation>
    <scope>NUCLEOTIDE SEQUENCE [LARGE SCALE GENOMIC DNA]</scope>
    <source>
        <strain evidence="2 3">DSM 45511</strain>
    </source>
</reference>
<dbReference type="SUPFAM" id="SSF55729">
    <property type="entry name" value="Acyl-CoA N-acyltransferases (Nat)"/>
    <property type="match status" value="1"/>
</dbReference>
<name>A0A543GJ43_9PSEU</name>